<evidence type="ECO:0000313" key="3">
    <source>
        <dbReference type="Proteomes" id="UP000027002"/>
    </source>
</evidence>
<gene>
    <name evidence="2" type="ORF">UV8b_05261</name>
</gene>
<protein>
    <recommendedName>
        <fullName evidence="4">Protein kinase domain-containing protein</fullName>
    </recommendedName>
</protein>
<dbReference type="InterPro" id="IPR011009">
    <property type="entry name" value="Kinase-like_dom_sf"/>
</dbReference>
<feature type="region of interest" description="Disordered" evidence="1">
    <location>
        <begin position="162"/>
        <end position="192"/>
    </location>
</feature>
<sequence length="717" mass="81143">MADRDDEIRRLRLELEAAREHQRNTSYDEYLRICHEELFITLEVRGQLTLTGSGITNVTGKHYPLILRPWDGFLDEQRLCHDIITETISGFLLPSKLDVRAIARTSNTRPVHSEEDLRIFEYLAVEKPVENIMSVFGRRSQENPNGREVDCKAIWFENQPSSLTEPDDEDGDEVVSENVQGQPGSRKKRVLARRGLSRKRPDRWAICTRLSGQQCITFPCEYKAAHKIPVECFQEAMGEEDLFTRVILGVLSDKVSNEDETSLQGQKELLVAKALTQTFDYMVHLGTSYGYLTAGKSLVFLHVGDDPRVLYYYLSQPEADAKGPDGSIDPFHTGVAQLAAFCLQTCRDSGKLESWKERAILQLKKWPQPYDETCGATTEEESPQSTSSGSSYTPSITAAQDLTVVLRRRTRASCKPDLEPGTNDPSDDDSVGGSSRRIRGLQPSLVVELPAPKKQKDVTSESDEPGSSEVAELEARPYCTQECMLGLKRNGLLDEKCPNMTLHHRASRDMSHPIDAACLRELMQEELRRPVYRLRSIKRLDGDGKYGATGALFKLSSSDYGYTFVGKGTYAAAVERLQHEEEVYKRIEPLQGRFSPVCLGSITLDTPYMLPAADIVYMLLMSWAGDALTDDDDDDDDFLPEMPWVSELLRPYGVIHNDLRRDNCVKNHELGRVMLLDFDLAYILPAPRHRRIDKLSHKRKRRQERETFARPSRASIS</sequence>
<dbReference type="GeneID" id="66066039"/>
<feature type="region of interest" description="Disordered" evidence="1">
    <location>
        <begin position="412"/>
        <end position="473"/>
    </location>
</feature>
<dbReference type="KEGG" id="uvi:66066039"/>
<organism evidence="2 3">
    <name type="scientific">Ustilaginoidea virens</name>
    <name type="common">Rice false smut fungus</name>
    <name type="synonym">Villosiclava virens</name>
    <dbReference type="NCBI Taxonomy" id="1159556"/>
    <lineage>
        <taxon>Eukaryota</taxon>
        <taxon>Fungi</taxon>
        <taxon>Dikarya</taxon>
        <taxon>Ascomycota</taxon>
        <taxon>Pezizomycotina</taxon>
        <taxon>Sordariomycetes</taxon>
        <taxon>Hypocreomycetidae</taxon>
        <taxon>Hypocreales</taxon>
        <taxon>Clavicipitaceae</taxon>
        <taxon>Ustilaginoidea</taxon>
    </lineage>
</organism>
<dbReference type="Proteomes" id="UP000027002">
    <property type="component" value="Chromosome 4"/>
</dbReference>
<dbReference type="OrthoDB" id="5245051at2759"/>
<feature type="compositionally biased region" description="Acidic residues" evidence="1">
    <location>
        <begin position="165"/>
        <end position="175"/>
    </location>
</feature>
<keyword evidence="3" id="KW-1185">Reference proteome</keyword>
<evidence type="ECO:0000256" key="1">
    <source>
        <dbReference type="SAM" id="MobiDB-lite"/>
    </source>
</evidence>
<dbReference type="SUPFAM" id="SSF56112">
    <property type="entry name" value="Protein kinase-like (PK-like)"/>
    <property type="match status" value="1"/>
</dbReference>
<dbReference type="EMBL" id="CP072756">
    <property type="protein sequence ID" value="QUC21020.1"/>
    <property type="molecule type" value="Genomic_DNA"/>
</dbReference>
<evidence type="ECO:0000313" key="2">
    <source>
        <dbReference type="EMBL" id="QUC21020.1"/>
    </source>
</evidence>
<feature type="region of interest" description="Disordered" evidence="1">
    <location>
        <begin position="694"/>
        <end position="717"/>
    </location>
</feature>
<evidence type="ECO:0008006" key="4">
    <source>
        <dbReference type="Google" id="ProtNLM"/>
    </source>
</evidence>
<name>A0A8E5HSV9_USTVR</name>
<dbReference type="RefSeq" id="XP_042998693.1">
    <property type="nucleotide sequence ID" value="XM_043142759.1"/>
</dbReference>
<dbReference type="AlphaFoldDB" id="A0A8E5HSV9"/>
<accession>A0A8E5HSV9</accession>
<feature type="region of interest" description="Disordered" evidence="1">
    <location>
        <begin position="371"/>
        <end position="394"/>
    </location>
</feature>
<reference evidence="2" key="1">
    <citation type="submission" date="2020-03" db="EMBL/GenBank/DDBJ databases">
        <title>A mixture of massive structural variations and highly conserved coding sequences in Ustilaginoidea virens genome.</title>
        <authorList>
            <person name="Zhang K."/>
            <person name="Zhao Z."/>
            <person name="Zhang Z."/>
            <person name="Li Y."/>
            <person name="Hsiang T."/>
            <person name="Sun W."/>
        </authorList>
    </citation>
    <scope>NUCLEOTIDE SEQUENCE</scope>
    <source>
        <strain evidence="2">UV-8b</strain>
    </source>
</reference>
<feature type="compositionally biased region" description="Low complexity" evidence="1">
    <location>
        <begin position="383"/>
        <end position="394"/>
    </location>
</feature>
<proteinExistence type="predicted"/>